<organism evidence="1 2">
    <name type="scientific">Mucuna pruriens</name>
    <name type="common">Velvet bean</name>
    <name type="synonym">Dolichos pruriens</name>
    <dbReference type="NCBI Taxonomy" id="157652"/>
    <lineage>
        <taxon>Eukaryota</taxon>
        <taxon>Viridiplantae</taxon>
        <taxon>Streptophyta</taxon>
        <taxon>Embryophyta</taxon>
        <taxon>Tracheophyta</taxon>
        <taxon>Spermatophyta</taxon>
        <taxon>Magnoliopsida</taxon>
        <taxon>eudicotyledons</taxon>
        <taxon>Gunneridae</taxon>
        <taxon>Pentapetalae</taxon>
        <taxon>rosids</taxon>
        <taxon>fabids</taxon>
        <taxon>Fabales</taxon>
        <taxon>Fabaceae</taxon>
        <taxon>Papilionoideae</taxon>
        <taxon>50 kb inversion clade</taxon>
        <taxon>NPAAA clade</taxon>
        <taxon>indigoferoid/millettioid clade</taxon>
        <taxon>Phaseoleae</taxon>
        <taxon>Mucuna</taxon>
    </lineage>
</organism>
<keyword evidence="2" id="KW-1185">Reference proteome</keyword>
<comment type="caution">
    <text evidence="1">The sequence shown here is derived from an EMBL/GenBank/DDBJ whole genome shotgun (WGS) entry which is preliminary data.</text>
</comment>
<proteinExistence type="predicted"/>
<dbReference type="PANTHER" id="PTHR33240">
    <property type="entry name" value="OS08G0508500 PROTEIN"/>
    <property type="match status" value="1"/>
</dbReference>
<reference evidence="1" key="1">
    <citation type="submission" date="2018-05" db="EMBL/GenBank/DDBJ databases">
        <title>Draft genome of Mucuna pruriens seed.</title>
        <authorList>
            <person name="Nnadi N.E."/>
            <person name="Vos R."/>
            <person name="Hasami M.H."/>
            <person name="Devisetty U.K."/>
            <person name="Aguiy J.C."/>
        </authorList>
    </citation>
    <scope>NUCLEOTIDE SEQUENCE [LARGE SCALE GENOMIC DNA]</scope>
    <source>
        <strain evidence="1">JCA_2017</strain>
    </source>
</reference>
<name>A0A371F560_MUCPR</name>
<dbReference type="Proteomes" id="UP000257109">
    <property type="component" value="Unassembled WGS sequence"/>
</dbReference>
<evidence type="ECO:0000313" key="2">
    <source>
        <dbReference type="Proteomes" id="UP000257109"/>
    </source>
</evidence>
<protein>
    <submittedName>
        <fullName evidence="1">Uncharacterized protein</fullName>
    </submittedName>
</protein>
<dbReference type="EMBL" id="QJKJ01010523">
    <property type="protein sequence ID" value="RDX73440.1"/>
    <property type="molecule type" value="Genomic_DNA"/>
</dbReference>
<feature type="non-terminal residue" evidence="1">
    <location>
        <position position="1"/>
    </location>
</feature>
<gene>
    <name evidence="1" type="ORF">CR513_46953</name>
</gene>
<dbReference type="AlphaFoldDB" id="A0A371F560"/>
<dbReference type="PANTHER" id="PTHR33240:SF15">
    <property type="entry name" value="GAG-PRO-LIKE PROTEIN"/>
    <property type="match status" value="1"/>
</dbReference>
<sequence length="132" mass="14832">MVILVVAFDYKVERVLVDQGSLANVLFWTTFQKLGKMKEEPKACSITLIGFTGEQVEVQGAINLRTTFKVGLDMKIAPTKFMAGLQTTCRCYEASLKIRSQRMNLERVGMGLRGNVHLLELDPQQTEETECS</sequence>
<evidence type="ECO:0000313" key="1">
    <source>
        <dbReference type="EMBL" id="RDX73440.1"/>
    </source>
</evidence>
<dbReference type="OrthoDB" id="1400091at2759"/>
<accession>A0A371F560</accession>